<evidence type="ECO:0000313" key="2">
    <source>
        <dbReference type="EMBL" id="KIA77261.1"/>
    </source>
</evidence>
<feature type="transmembrane region" description="Helical" evidence="1">
    <location>
        <begin position="57"/>
        <end position="79"/>
    </location>
</feature>
<dbReference type="AlphaFoldDB" id="A0A0C1C0T2"/>
<dbReference type="Proteomes" id="UP000031307">
    <property type="component" value="Unassembled WGS sequence"/>
</dbReference>
<organism evidence="2 3">
    <name type="scientific">Parachlamydia acanthamoebae</name>
    <dbReference type="NCBI Taxonomy" id="83552"/>
    <lineage>
        <taxon>Bacteria</taxon>
        <taxon>Pseudomonadati</taxon>
        <taxon>Chlamydiota</taxon>
        <taxon>Chlamydiia</taxon>
        <taxon>Parachlamydiales</taxon>
        <taxon>Parachlamydiaceae</taxon>
        <taxon>Parachlamydia</taxon>
    </lineage>
</organism>
<gene>
    <name evidence="2" type="ORF">DB43_GQ00030</name>
</gene>
<name>A0A0C1C0T2_9BACT</name>
<keyword evidence="1" id="KW-0812">Transmembrane</keyword>
<accession>A0A0C1C0T2</accession>
<protein>
    <submittedName>
        <fullName evidence="2">Uncharacterized protein</fullName>
    </submittedName>
</protein>
<sequence>MCLRIWVSLLCHSLSRIEGSFMRCCLARIVFLLIVQVGIRWLVMMSCWVIPLMRNHLLILAIKALLLIWIRGVFTSLILRMV</sequence>
<keyword evidence="1" id="KW-0472">Membrane</keyword>
<dbReference type="EMBL" id="JSAM01000086">
    <property type="protein sequence ID" value="KIA77261.1"/>
    <property type="molecule type" value="Genomic_DNA"/>
</dbReference>
<keyword evidence="1" id="KW-1133">Transmembrane helix</keyword>
<reference evidence="2 3" key="1">
    <citation type="journal article" date="2014" name="Mol. Biol. Evol.">
        <title>Massive expansion of Ubiquitination-related gene families within the Chlamydiae.</title>
        <authorList>
            <person name="Domman D."/>
            <person name="Collingro A."/>
            <person name="Lagkouvardos I."/>
            <person name="Gehre L."/>
            <person name="Weinmaier T."/>
            <person name="Rattei T."/>
            <person name="Subtil A."/>
            <person name="Horn M."/>
        </authorList>
    </citation>
    <scope>NUCLEOTIDE SEQUENCE [LARGE SCALE GENOMIC DNA]</scope>
    <source>
        <strain evidence="2 3">OEW1</strain>
    </source>
</reference>
<evidence type="ECO:0000256" key="1">
    <source>
        <dbReference type="SAM" id="Phobius"/>
    </source>
</evidence>
<comment type="caution">
    <text evidence="2">The sequence shown here is derived from an EMBL/GenBank/DDBJ whole genome shotgun (WGS) entry which is preliminary data.</text>
</comment>
<feature type="transmembrane region" description="Helical" evidence="1">
    <location>
        <begin position="25"/>
        <end position="51"/>
    </location>
</feature>
<evidence type="ECO:0000313" key="3">
    <source>
        <dbReference type="Proteomes" id="UP000031307"/>
    </source>
</evidence>
<proteinExistence type="predicted"/>